<accession>A0A067N1R6</accession>
<dbReference type="HOGENOM" id="CLU_1731169_0_0_1"/>
<dbReference type="Proteomes" id="UP000027195">
    <property type="component" value="Unassembled WGS sequence"/>
</dbReference>
<dbReference type="EMBL" id="KL198022">
    <property type="protein sequence ID" value="KDQ18102.1"/>
    <property type="molecule type" value="Genomic_DNA"/>
</dbReference>
<keyword evidence="2" id="KW-1185">Reference proteome</keyword>
<reference evidence="2" key="1">
    <citation type="journal article" date="2014" name="Proc. Natl. Acad. Sci. U.S.A.">
        <title>Extensive sampling of basidiomycete genomes demonstrates inadequacy of the white-rot/brown-rot paradigm for wood decay fungi.</title>
        <authorList>
            <person name="Riley R."/>
            <person name="Salamov A.A."/>
            <person name="Brown D.W."/>
            <person name="Nagy L.G."/>
            <person name="Floudas D."/>
            <person name="Held B.W."/>
            <person name="Levasseur A."/>
            <person name="Lombard V."/>
            <person name="Morin E."/>
            <person name="Otillar R."/>
            <person name="Lindquist E.A."/>
            <person name="Sun H."/>
            <person name="LaButti K.M."/>
            <person name="Schmutz J."/>
            <person name="Jabbour D."/>
            <person name="Luo H."/>
            <person name="Baker S.E."/>
            <person name="Pisabarro A.G."/>
            <person name="Walton J.D."/>
            <person name="Blanchette R.A."/>
            <person name="Henrissat B."/>
            <person name="Martin F."/>
            <person name="Cullen D."/>
            <person name="Hibbett D.S."/>
            <person name="Grigoriev I.V."/>
        </authorList>
    </citation>
    <scope>NUCLEOTIDE SEQUENCE [LARGE SCALE GENOMIC DNA]</scope>
    <source>
        <strain evidence="2">FD-172 SS1</strain>
    </source>
</reference>
<dbReference type="InParanoid" id="A0A067N1R6"/>
<evidence type="ECO:0000313" key="1">
    <source>
        <dbReference type="EMBL" id="KDQ18102.1"/>
    </source>
</evidence>
<gene>
    <name evidence="1" type="ORF">BOTBODRAFT_549696</name>
</gene>
<protein>
    <submittedName>
        <fullName evidence="1">Uncharacterized protein</fullName>
    </submittedName>
</protein>
<dbReference type="AlphaFoldDB" id="A0A067N1R6"/>
<evidence type="ECO:0000313" key="2">
    <source>
        <dbReference type="Proteomes" id="UP000027195"/>
    </source>
</evidence>
<sequence>MHMGQLGYIFFLHAHPSGNWDLSSCLGVRCDPVFFLSSILSYLILPYSILGTAPGLIIPLHTPWATGSLLLGDTKNRLALGLHALLGRSQSPHSAQTLSGSFRSLRARSQLATRRSGYDILVLNGSLSGDIHSYSRSPFFPFPRRRNIICI</sequence>
<name>A0A067N1R6_BOTB1</name>
<proteinExistence type="predicted"/>
<organism evidence="1 2">
    <name type="scientific">Botryobasidium botryosum (strain FD-172 SS1)</name>
    <dbReference type="NCBI Taxonomy" id="930990"/>
    <lineage>
        <taxon>Eukaryota</taxon>
        <taxon>Fungi</taxon>
        <taxon>Dikarya</taxon>
        <taxon>Basidiomycota</taxon>
        <taxon>Agaricomycotina</taxon>
        <taxon>Agaricomycetes</taxon>
        <taxon>Cantharellales</taxon>
        <taxon>Botryobasidiaceae</taxon>
        <taxon>Botryobasidium</taxon>
    </lineage>
</organism>